<organism evidence="2">
    <name type="scientific">Cupriavidus oxalaticus</name>
    <dbReference type="NCBI Taxonomy" id="96344"/>
    <lineage>
        <taxon>Bacteria</taxon>
        <taxon>Pseudomonadati</taxon>
        <taxon>Pseudomonadota</taxon>
        <taxon>Betaproteobacteria</taxon>
        <taxon>Burkholderiales</taxon>
        <taxon>Burkholderiaceae</taxon>
        <taxon>Cupriavidus</taxon>
    </lineage>
</organism>
<feature type="region of interest" description="Disordered" evidence="1">
    <location>
        <begin position="1"/>
        <end position="86"/>
    </location>
</feature>
<accession>A0A375G902</accession>
<name>A0A375G902_9BURK</name>
<dbReference type="Proteomes" id="UP000256862">
    <property type="component" value="Chromosome CO2235"/>
</dbReference>
<feature type="compositionally biased region" description="Basic and acidic residues" evidence="1">
    <location>
        <begin position="63"/>
        <end position="83"/>
    </location>
</feature>
<sequence length="101" mass="10861">MGAGVRGGASKAPHQARPSVLTHWPQPLTLLPSPPAPLPRAGRGEQTGGNSNPSSPSKSAGLHLDHRSDSRTLLHATHPDPRTVRRSHFNFPFEFNGLYSQ</sequence>
<evidence type="ECO:0000256" key="1">
    <source>
        <dbReference type="SAM" id="MobiDB-lite"/>
    </source>
</evidence>
<gene>
    <name evidence="2" type="ORF">CO2235_50055</name>
</gene>
<dbReference type="EMBL" id="OGUS01000127">
    <property type="protein sequence ID" value="SPC16768.1"/>
    <property type="molecule type" value="Genomic_DNA"/>
</dbReference>
<protein>
    <submittedName>
        <fullName evidence="2">Uncharacterized protein</fullName>
    </submittedName>
</protein>
<evidence type="ECO:0000313" key="2">
    <source>
        <dbReference type="EMBL" id="SPC16768.1"/>
    </source>
</evidence>
<reference evidence="2" key="1">
    <citation type="submission" date="2018-01" db="EMBL/GenBank/DDBJ databases">
        <authorList>
            <person name="Clerissi C."/>
        </authorList>
    </citation>
    <scope>NUCLEOTIDE SEQUENCE</scope>
    <source>
        <strain evidence="2">Cupriavidus oxalaticus LMG 2235</strain>
    </source>
</reference>
<proteinExistence type="predicted"/>
<feature type="compositionally biased region" description="Low complexity" evidence="1">
    <location>
        <begin position="48"/>
        <end position="57"/>
    </location>
</feature>
<dbReference type="AlphaFoldDB" id="A0A375G902"/>
<comment type="caution">
    <text evidence="2">The sequence shown here is derived from an EMBL/GenBank/DDBJ whole genome shotgun (WGS) entry which is preliminary data.</text>
</comment>